<comment type="caution">
    <text evidence="2">The sequence shown here is derived from an EMBL/GenBank/DDBJ whole genome shotgun (WGS) entry which is preliminary data.</text>
</comment>
<gene>
    <name evidence="2" type="ORF">Tdes44962_MAKER01737</name>
</gene>
<feature type="region of interest" description="Disordered" evidence="1">
    <location>
        <begin position="1"/>
        <end position="70"/>
    </location>
</feature>
<reference evidence="2 3" key="2">
    <citation type="journal article" date="2021" name="Curr. Genet.">
        <title>Genetic response to nitrogen starvation in the aggressive Eucalyptus foliar pathogen Teratosphaeria destructans.</title>
        <authorList>
            <person name="Havenga M."/>
            <person name="Wingfield B.D."/>
            <person name="Wingfield M.J."/>
            <person name="Dreyer L.L."/>
            <person name="Roets F."/>
            <person name="Aylward J."/>
        </authorList>
    </citation>
    <scope>NUCLEOTIDE SEQUENCE [LARGE SCALE GENOMIC DNA]</scope>
    <source>
        <strain evidence="2">CMW44962</strain>
    </source>
</reference>
<reference evidence="2 3" key="1">
    <citation type="journal article" date="2018" name="IMA Fungus">
        <title>IMA Genome-F 10: Nine draft genome sequences of Claviceps purpurea s.lat., including C. arundinis, C. humidiphila, and C. cf. spartinae, pseudomolecules for the pitch canker pathogen Fusarium circinatum, draft genome of Davidsoniella eucalypti, Grosmannia galeiformis, Quambalaria eucalypti, and Teratosphaeria destructans.</title>
        <authorList>
            <person name="Wingfield B.D."/>
            <person name="Liu M."/>
            <person name="Nguyen H.D."/>
            <person name="Lane F.A."/>
            <person name="Morgan S.W."/>
            <person name="De Vos L."/>
            <person name="Wilken P.M."/>
            <person name="Duong T.A."/>
            <person name="Aylward J."/>
            <person name="Coetzee M.P."/>
            <person name="Dadej K."/>
            <person name="De Beer Z.W."/>
            <person name="Findlay W."/>
            <person name="Havenga M."/>
            <person name="Kolarik M."/>
            <person name="Menzies J.G."/>
            <person name="Naidoo K."/>
            <person name="Pochopski O."/>
            <person name="Shoukouhi P."/>
            <person name="Santana Q.C."/>
            <person name="Seifert K.A."/>
            <person name="Soal N."/>
            <person name="Steenkamp E.T."/>
            <person name="Tatham C.T."/>
            <person name="van der Nest M.A."/>
            <person name="Wingfield M.J."/>
        </authorList>
    </citation>
    <scope>NUCLEOTIDE SEQUENCE [LARGE SCALE GENOMIC DNA]</scope>
    <source>
        <strain evidence="2">CMW44962</strain>
    </source>
</reference>
<dbReference type="AlphaFoldDB" id="A0A9W7SX13"/>
<evidence type="ECO:0000256" key="1">
    <source>
        <dbReference type="SAM" id="MobiDB-lite"/>
    </source>
</evidence>
<protein>
    <submittedName>
        <fullName evidence="2">Uncharacterized protein</fullName>
    </submittedName>
</protein>
<keyword evidence="3" id="KW-1185">Reference proteome</keyword>
<feature type="compositionally biased region" description="Pro residues" evidence="1">
    <location>
        <begin position="1"/>
        <end position="11"/>
    </location>
</feature>
<name>A0A9W7SX13_9PEZI</name>
<dbReference type="Proteomes" id="UP001138500">
    <property type="component" value="Unassembled WGS sequence"/>
</dbReference>
<accession>A0A9W7SX13</accession>
<evidence type="ECO:0000313" key="3">
    <source>
        <dbReference type="Proteomes" id="UP001138500"/>
    </source>
</evidence>
<organism evidence="2 3">
    <name type="scientific">Teratosphaeria destructans</name>
    <dbReference type="NCBI Taxonomy" id="418781"/>
    <lineage>
        <taxon>Eukaryota</taxon>
        <taxon>Fungi</taxon>
        <taxon>Dikarya</taxon>
        <taxon>Ascomycota</taxon>
        <taxon>Pezizomycotina</taxon>
        <taxon>Dothideomycetes</taxon>
        <taxon>Dothideomycetidae</taxon>
        <taxon>Mycosphaerellales</taxon>
        <taxon>Teratosphaeriaceae</taxon>
        <taxon>Teratosphaeria</taxon>
    </lineage>
</organism>
<dbReference type="EMBL" id="RIBY02000668">
    <property type="protein sequence ID" value="KAH9838886.1"/>
    <property type="molecule type" value="Genomic_DNA"/>
</dbReference>
<feature type="compositionally biased region" description="Basic residues" evidence="1">
    <location>
        <begin position="43"/>
        <end position="62"/>
    </location>
</feature>
<sequence>MPMSAPYPGPPVMNSIEHPNYGGAAMVGPPDGTHMLGGGYPHSHPHLPPHHLHHHQQQHHNGYHYPLPLQPEQPAYGLPVGGGYDRVLVHQYLHHVGPGTQ</sequence>
<proteinExistence type="predicted"/>
<evidence type="ECO:0000313" key="2">
    <source>
        <dbReference type="EMBL" id="KAH9838886.1"/>
    </source>
</evidence>